<dbReference type="OrthoDB" id="2017893at2759"/>
<accession>A0A250WWN7</accession>
<dbReference type="AlphaFoldDB" id="A0A250WWN7"/>
<evidence type="ECO:0000313" key="2">
    <source>
        <dbReference type="EMBL" id="GAX75231.1"/>
    </source>
</evidence>
<sequence>MKVSNLLQKLNLKGVGIKLGTWTPWMRHAFSNFSNWIVPGHVMLGRYPYVEPAHCHSKLEGEQQMAMLISAGITTFVSLQEELPPQHALRSSGANGFLPYKATAELLWHNNVAGHHSRQQVTSISSAGTGHLDIIGDNREEELGIVIERPTTIHHQPLPNIIEREMSEESQRGLRFIHAPIVDLGILSTEDLRSLLVQLTDLILMKREKLYIHCWGGCGRAGMVGTALLVTAYSVPVEEALERVQRGFYTRNGKSHKTCPETAEQFQFLRQFLLDYN</sequence>
<dbReference type="Gene3D" id="3.90.190.10">
    <property type="entry name" value="Protein tyrosine phosphatase superfamily"/>
    <property type="match status" value="1"/>
</dbReference>
<evidence type="ECO:0000259" key="1">
    <source>
        <dbReference type="PROSITE" id="PS50056"/>
    </source>
</evidence>
<dbReference type="Pfam" id="PF22785">
    <property type="entry name" value="Tc-R-P"/>
    <property type="match status" value="1"/>
</dbReference>
<dbReference type="GO" id="GO:0016787">
    <property type="term" value="F:hydrolase activity"/>
    <property type="evidence" value="ECO:0007669"/>
    <property type="project" value="UniProtKB-ARBA"/>
</dbReference>
<organism evidence="2 3">
    <name type="scientific">Chlamydomonas eustigma</name>
    <dbReference type="NCBI Taxonomy" id="1157962"/>
    <lineage>
        <taxon>Eukaryota</taxon>
        <taxon>Viridiplantae</taxon>
        <taxon>Chlorophyta</taxon>
        <taxon>core chlorophytes</taxon>
        <taxon>Chlorophyceae</taxon>
        <taxon>CS clade</taxon>
        <taxon>Chlamydomonadales</taxon>
        <taxon>Chlamydomonadaceae</taxon>
        <taxon>Chlamydomonas</taxon>
    </lineage>
</organism>
<reference evidence="2 3" key="1">
    <citation type="submission" date="2017-08" db="EMBL/GenBank/DDBJ databases">
        <title>Acidophilic green algal genome provides insights into adaptation to an acidic environment.</title>
        <authorList>
            <person name="Hirooka S."/>
            <person name="Hirose Y."/>
            <person name="Kanesaki Y."/>
            <person name="Higuchi S."/>
            <person name="Fujiwara T."/>
            <person name="Onuma R."/>
            <person name="Era A."/>
            <person name="Ohbayashi R."/>
            <person name="Uzuka A."/>
            <person name="Nozaki H."/>
            <person name="Yoshikawa H."/>
            <person name="Miyagishima S.Y."/>
        </authorList>
    </citation>
    <scope>NUCLEOTIDE SEQUENCE [LARGE SCALE GENOMIC DNA]</scope>
    <source>
        <strain evidence="2 3">NIES-2499</strain>
    </source>
</reference>
<name>A0A250WWN7_9CHLO</name>
<dbReference type="InterPro" id="IPR000387">
    <property type="entry name" value="Tyr_Pase_dom"/>
</dbReference>
<feature type="domain" description="Tyrosine specific protein phosphatases" evidence="1">
    <location>
        <begin position="190"/>
        <end position="246"/>
    </location>
</feature>
<dbReference type="SUPFAM" id="SSF52799">
    <property type="entry name" value="(Phosphotyrosine protein) phosphatases II"/>
    <property type="match status" value="1"/>
</dbReference>
<evidence type="ECO:0000313" key="3">
    <source>
        <dbReference type="Proteomes" id="UP000232323"/>
    </source>
</evidence>
<comment type="caution">
    <text evidence="2">The sequence shown here is derived from an EMBL/GenBank/DDBJ whole genome shotgun (WGS) entry which is preliminary data.</text>
</comment>
<dbReference type="PROSITE" id="PS50056">
    <property type="entry name" value="TYR_PHOSPHATASE_2"/>
    <property type="match status" value="1"/>
</dbReference>
<proteinExistence type="predicted"/>
<dbReference type="Proteomes" id="UP000232323">
    <property type="component" value="Unassembled WGS sequence"/>
</dbReference>
<protein>
    <recommendedName>
        <fullName evidence="1">Tyrosine specific protein phosphatases domain-containing protein</fullName>
    </recommendedName>
</protein>
<dbReference type="STRING" id="1157962.A0A250WWN7"/>
<keyword evidence="3" id="KW-1185">Reference proteome</keyword>
<dbReference type="InterPro" id="IPR029021">
    <property type="entry name" value="Prot-tyrosine_phosphatase-like"/>
</dbReference>
<gene>
    <name evidence="2" type="ORF">CEUSTIGMA_g2676.t1</name>
</gene>
<dbReference type="EMBL" id="BEGY01000011">
    <property type="protein sequence ID" value="GAX75231.1"/>
    <property type="molecule type" value="Genomic_DNA"/>
</dbReference>